<sequence>MQRPVTDRPGLQKHGLVDALVPTVTRKNVSNKNHQDSMEIVHKTAFPPYSITLKNSQHNEQRTDRKLVEHLILEWKNKNGFELDITGRFGHEKRILIFANNETTFEELFDQHKPRSNSPAWKRPVPVDSVDFVETVFRWNINEVQDELKITYPPLIKLTIMHSFINKPLNLVRADFCSLEQVKKLMDTGRISIGHMKNTLKQYHPPAKISKCMKCFSHHHNTKECSSQVQLCVRCGLNHPFNNNCQNEIKCVNCSQDHYVGHLACPEVRQIGQNQKIKRTHLLINQEQDQHLCYVFNKQTFPPFPSSPIQQQNHEDF</sequence>
<evidence type="ECO:0000313" key="2">
    <source>
        <dbReference type="Proteomes" id="UP000663865"/>
    </source>
</evidence>
<dbReference type="AlphaFoldDB" id="A0A819C3B6"/>
<name>A0A819C3B6_9BILA</name>
<dbReference type="Proteomes" id="UP000663865">
    <property type="component" value="Unassembled WGS sequence"/>
</dbReference>
<gene>
    <name evidence="1" type="ORF">KIK155_LOCUS33006</name>
</gene>
<comment type="caution">
    <text evidence="1">The sequence shown here is derived from an EMBL/GenBank/DDBJ whole genome shotgun (WGS) entry which is preliminary data.</text>
</comment>
<accession>A0A819C3B6</accession>
<dbReference type="EMBL" id="CAJNYV010006225">
    <property type="protein sequence ID" value="CAF3811246.1"/>
    <property type="molecule type" value="Genomic_DNA"/>
</dbReference>
<proteinExistence type="predicted"/>
<organism evidence="1 2">
    <name type="scientific">Rotaria socialis</name>
    <dbReference type="NCBI Taxonomy" id="392032"/>
    <lineage>
        <taxon>Eukaryota</taxon>
        <taxon>Metazoa</taxon>
        <taxon>Spiralia</taxon>
        <taxon>Gnathifera</taxon>
        <taxon>Rotifera</taxon>
        <taxon>Eurotatoria</taxon>
        <taxon>Bdelloidea</taxon>
        <taxon>Philodinida</taxon>
        <taxon>Philodinidae</taxon>
        <taxon>Rotaria</taxon>
    </lineage>
</organism>
<protein>
    <submittedName>
        <fullName evidence="1">Uncharacterized protein</fullName>
    </submittedName>
</protein>
<reference evidence="1" key="1">
    <citation type="submission" date="2021-02" db="EMBL/GenBank/DDBJ databases">
        <authorList>
            <person name="Nowell W R."/>
        </authorList>
    </citation>
    <scope>NUCLEOTIDE SEQUENCE</scope>
</reference>
<evidence type="ECO:0000313" key="1">
    <source>
        <dbReference type="EMBL" id="CAF3811246.1"/>
    </source>
</evidence>